<dbReference type="PANTHER" id="PTHR10000:SF8">
    <property type="entry name" value="HAD SUPERFAMILY HYDROLASE-LIKE, TYPE 3"/>
    <property type="match status" value="1"/>
</dbReference>
<dbReference type="Gene3D" id="3.30.1240.10">
    <property type="match status" value="1"/>
</dbReference>
<dbReference type="GO" id="GO:0000287">
    <property type="term" value="F:magnesium ion binding"/>
    <property type="evidence" value="ECO:0007669"/>
    <property type="project" value="TreeGrafter"/>
</dbReference>
<dbReference type="GO" id="GO:0005829">
    <property type="term" value="C:cytosol"/>
    <property type="evidence" value="ECO:0007669"/>
    <property type="project" value="TreeGrafter"/>
</dbReference>
<dbReference type="PANTHER" id="PTHR10000">
    <property type="entry name" value="PHOSPHOSERINE PHOSPHATASE"/>
    <property type="match status" value="1"/>
</dbReference>
<dbReference type="NCBIfam" id="TIGR00099">
    <property type="entry name" value="Cof-subfamily"/>
    <property type="match status" value="1"/>
</dbReference>
<dbReference type="GO" id="GO:0016791">
    <property type="term" value="F:phosphatase activity"/>
    <property type="evidence" value="ECO:0007669"/>
    <property type="project" value="TreeGrafter"/>
</dbReference>
<evidence type="ECO:0000313" key="2">
    <source>
        <dbReference type="Proteomes" id="UP000824175"/>
    </source>
</evidence>
<dbReference type="NCBIfam" id="TIGR01484">
    <property type="entry name" value="HAD-SF-IIB"/>
    <property type="match status" value="1"/>
</dbReference>
<dbReference type="SFLD" id="SFLDS00003">
    <property type="entry name" value="Haloacid_Dehalogenase"/>
    <property type="match status" value="1"/>
</dbReference>
<organism evidence="1 2">
    <name type="scientific">Candidatus Fimiplasma intestinipullorum</name>
    <dbReference type="NCBI Taxonomy" id="2840825"/>
    <lineage>
        <taxon>Bacteria</taxon>
        <taxon>Bacillati</taxon>
        <taxon>Bacillota</taxon>
        <taxon>Clostridia</taxon>
        <taxon>Eubacteriales</taxon>
        <taxon>Candidatus Fimiplasma</taxon>
    </lineage>
</organism>
<dbReference type="Gene3D" id="3.40.50.1000">
    <property type="entry name" value="HAD superfamily/HAD-like"/>
    <property type="match status" value="1"/>
</dbReference>
<evidence type="ECO:0000313" key="1">
    <source>
        <dbReference type="EMBL" id="HIU12456.1"/>
    </source>
</evidence>
<dbReference type="InterPro" id="IPR036412">
    <property type="entry name" value="HAD-like_sf"/>
</dbReference>
<dbReference type="InterPro" id="IPR000150">
    <property type="entry name" value="Cof"/>
</dbReference>
<accession>A0A9D1HL67</accession>
<reference evidence="1" key="2">
    <citation type="journal article" date="2021" name="PeerJ">
        <title>Extensive microbial diversity within the chicken gut microbiome revealed by metagenomics and culture.</title>
        <authorList>
            <person name="Gilroy R."/>
            <person name="Ravi A."/>
            <person name="Getino M."/>
            <person name="Pursley I."/>
            <person name="Horton D.L."/>
            <person name="Alikhan N.F."/>
            <person name="Baker D."/>
            <person name="Gharbi K."/>
            <person name="Hall N."/>
            <person name="Watson M."/>
            <person name="Adriaenssens E.M."/>
            <person name="Foster-Nyarko E."/>
            <person name="Jarju S."/>
            <person name="Secka A."/>
            <person name="Antonio M."/>
            <person name="Oren A."/>
            <person name="Chaudhuri R.R."/>
            <person name="La Ragione R."/>
            <person name="Hildebrand F."/>
            <person name="Pallen M.J."/>
        </authorList>
    </citation>
    <scope>NUCLEOTIDE SEQUENCE</scope>
    <source>
        <strain evidence="1">CHK195-11698</strain>
    </source>
</reference>
<protein>
    <submittedName>
        <fullName evidence="1">HAD family phosphatase</fullName>
    </submittedName>
</protein>
<reference evidence="1" key="1">
    <citation type="submission" date="2020-10" db="EMBL/GenBank/DDBJ databases">
        <authorList>
            <person name="Gilroy R."/>
        </authorList>
    </citation>
    <scope>NUCLEOTIDE SEQUENCE</scope>
    <source>
        <strain evidence="1">CHK195-11698</strain>
    </source>
</reference>
<proteinExistence type="predicted"/>
<dbReference type="AlphaFoldDB" id="A0A9D1HL67"/>
<comment type="caution">
    <text evidence="1">The sequence shown here is derived from an EMBL/GenBank/DDBJ whole genome shotgun (WGS) entry which is preliminary data.</text>
</comment>
<dbReference type="Proteomes" id="UP000824175">
    <property type="component" value="Unassembled WGS sequence"/>
</dbReference>
<dbReference type="EMBL" id="DVMJ01000001">
    <property type="protein sequence ID" value="HIU12456.1"/>
    <property type="molecule type" value="Genomic_DNA"/>
</dbReference>
<dbReference type="SUPFAM" id="SSF56784">
    <property type="entry name" value="HAD-like"/>
    <property type="match status" value="1"/>
</dbReference>
<dbReference type="Pfam" id="PF08282">
    <property type="entry name" value="Hydrolase_3"/>
    <property type="match status" value="1"/>
</dbReference>
<dbReference type="SFLD" id="SFLDG01140">
    <property type="entry name" value="C2.B:_Phosphomannomutase_and_P"/>
    <property type="match status" value="1"/>
</dbReference>
<gene>
    <name evidence="1" type="ORF">IAD15_00045</name>
</gene>
<dbReference type="InterPro" id="IPR023214">
    <property type="entry name" value="HAD_sf"/>
</dbReference>
<sequence>MTKILFSDLDGTLIDHQGELIHSQDLNALSQLRQNGHLVALCTGRNNIDLIPTLKKIAIPYDYLVLCNGAYIQDAQGHVLKRSDIPLDVAASLLKAFRSYPPLVTYFCDEAHCVFRDSQGVHVLDESGVFKDSSMTFEKWMDAARCFTIIGVHQEDRQTDILDHAVQSILPAYQKAVSWSYNTAYVDIMAHGSSKQSGLVWLCQYLGIPLEDSYAIGDSFNDLGMLQAAGHGFTFQHAPSSLKEVAESIVAGVYEVAQKIHNA</sequence>
<dbReference type="InterPro" id="IPR006379">
    <property type="entry name" value="HAD-SF_hydro_IIB"/>
</dbReference>
<name>A0A9D1HL67_9FIRM</name>